<evidence type="ECO:0000313" key="1">
    <source>
        <dbReference type="EMBL" id="EGW07393.1"/>
    </source>
</evidence>
<sequence length="106" mass="11976">MYPPPPPAPHRDFISVTLSLGESYDNSKSRRRRSCWRAADQWKGTRNTSGIRVVGAQAGVRYILAIQLKQYQEAYAVTDAQEMHLRGKFGGQYDHLVVQQTLKAAL</sequence>
<protein>
    <submittedName>
        <fullName evidence="1">Endoplasmic reticulum mannosyl-oligosaccharide 1,2-alpha-mannosidase</fullName>
    </submittedName>
</protein>
<dbReference type="Proteomes" id="UP000001075">
    <property type="component" value="Unassembled WGS sequence"/>
</dbReference>
<organism evidence="1 2">
    <name type="scientific">Cricetulus griseus</name>
    <name type="common">Chinese hamster</name>
    <name type="synonym">Cricetulus barabensis griseus</name>
    <dbReference type="NCBI Taxonomy" id="10029"/>
    <lineage>
        <taxon>Eukaryota</taxon>
        <taxon>Metazoa</taxon>
        <taxon>Chordata</taxon>
        <taxon>Craniata</taxon>
        <taxon>Vertebrata</taxon>
        <taxon>Euteleostomi</taxon>
        <taxon>Mammalia</taxon>
        <taxon>Eutheria</taxon>
        <taxon>Euarchontoglires</taxon>
        <taxon>Glires</taxon>
        <taxon>Rodentia</taxon>
        <taxon>Myomorpha</taxon>
        <taxon>Muroidea</taxon>
        <taxon>Cricetidae</taxon>
        <taxon>Cricetinae</taxon>
        <taxon>Cricetulus</taxon>
    </lineage>
</organism>
<gene>
    <name evidence="1" type="ORF">I79_022711</name>
</gene>
<dbReference type="EMBL" id="JH002501">
    <property type="protein sequence ID" value="EGW07393.1"/>
    <property type="molecule type" value="Genomic_DNA"/>
</dbReference>
<accession>G3IG34</accession>
<reference evidence="2" key="1">
    <citation type="journal article" date="2011" name="Nat. Biotechnol.">
        <title>The genomic sequence of the Chinese hamster ovary (CHO)-K1 cell line.</title>
        <authorList>
            <person name="Xu X."/>
            <person name="Nagarajan H."/>
            <person name="Lewis N.E."/>
            <person name="Pan S."/>
            <person name="Cai Z."/>
            <person name="Liu X."/>
            <person name="Chen W."/>
            <person name="Xie M."/>
            <person name="Wang W."/>
            <person name="Hammond S."/>
            <person name="Andersen M.R."/>
            <person name="Neff N."/>
            <person name="Passarelli B."/>
            <person name="Koh W."/>
            <person name="Fan H.C."/>
            <person name="Wang J."/>
            <person name="Gui Y."/>
            <person name="Lee K.H."/>
            <person name="Betenbaugh M.J."/>
            <person name="Quake S.R."/>
            <person name="Famili I."/>
            <person name="Palsson B.O."/>
            <person name="Wang J."/>
        </authorList>
    </citation>
    <scope>NUCLEOTIDE SEQUENCE [LARGE SCALE GENOMIC DNA]</scope>
    <source>
        <strain evidence="2">CHO K1 cell line</strain>
    </source>
</reference>
<dbReference type="InParanoid" id="G3IG34"/>
<evidence type="ECO:0000313" key="2">
    <source>
        <dbReference type="Proteomes" id="UP000001075"/>
    </source>
</evidence>
<name>G3IG34_CRIGR</name>
<dbReference type="AlphaFoldDB" id="G3IG34"/>
<proteinExistence type="predicted"/>
<dbReference type="STRING" id="10029.G3IG34"/>